<comment type="caution">
    <text evidence="2">The sequence shown here is derived from an EMBL/GenBank/DDBJ whole genome shotgun (WGS) entry which is preliminary data.</text>
</comment>
<evidence type="ECO:0000313" key="2">
    <source>
        <dbReference type="EMBL" id="KAK3577827.1"/>
    </source>
</evidence>
<dbReference type="EMBL" id="JAEAOA010000064">
    <property type="protein sequence ID" value="KAK3577827.1"/>
    <property type="molecule type" value="Genomic_DNA"/>
</dbReference>
<keyword evidence="3" id="KW-1185">Reference proteome</keyword>
<proteinExistence type="predicted"/>
<evidence type="ECO:0000256" key="1">
    <source>
        <dbReference type="SAM" id="Phobius"/>
    </source>
</evidence>
<reference evidence="2" key="2">
    <citation type="journal article" date="2021" name="Genome Biol. Evol.">
        <title>Developing a high-quality reference genome for a parasitic bivalve with doubly uniparental inheritance (Bivalvia: Unionida).</title>
        <authorList>
            <person name="Smith C.H."/>
        </authorList>
    </citation>
    <scope>NUCLEOTIDE SEQUENCE</scope>
    <source>
        <strain evidence="2">CHS0354</strain>
        <tissue evidence="2">Mantle</tissue>
    </source>
</reference>
<evidence type="ECO:0000313" key="3">
    <source>
        <dbReference type="Proteomes" id="UP001195483"/>
    </source>
</evidence>
<keyword evidence="1" id="KW-0472">Membrane</keyword>
<dbReference type="AlphaFoldDB" id="A0AAE0RQL6"/>
<sequence length="179" mass="21259">MFERIIAFVLLMLELYHTIGHLLVLFRIRLLPRKDLVRIRFYFLADTLTVFCSSILFTGMYRWLAVAQIIQHMYYVLFWDKTYLAKKILNWSSLDWLRSPRLNQWELDSIIGTSFDVGVHILMAICLASYLSTVQIIFAFVLVHCSAYVILFGRWFAWASPSYIPDWIEKRIQPIETTH</sequence>
<dbReference type="Proteomes" id="UP001195483">
    <property type="component" value="Unassembled WGS sequence"/>
</dbReference>
<keyword evidence="1" id="KW-1133">Transmembrane helix</keyword>
<protein>
    <submittedName>
        <fullName evidence="2">Uncharacterized protein</fullName>
    </submittedName>
</protein>
<feature type="transmembrane region" description="Helical" evidence="1">
    <location>
        <begin position="6"/>
        <end position="27"/>
    </location>
</feature>
<reference evidence="2" key="3">
    <citation type="submission" date="2023-05" db="EMBL/GenBank/DDBJ databases">
        <authorList>
            <person name="Smith C.H."/>
        </authorList>
    </citation>
    <scope>NUCLEOTIDE SEQUENCE</scope>
    <source>
        <strain evidence="2">CHS0354</strain>
        <tissue evidence="2">Mantle</tissue>
    </source>
</reference>
<accession>A0AAE0RQL6</accession>
<feature type="transmembrane region" description="Helical" evidence="1">
    <location>
        <begin position="136"/>
        <end position="157"/>
    </location>
</feature>
<name>A0AAE0RQL6_9BIVA</name>
<gene>
    <name evidence="2" type="ORF">CHS0354_000221</name>
</gene>
<feature type="transmembrane region" description="Helical" evidence="1">
    <location>
        <begin position="105"/>
        <end position="130"/>
    </location>
</feature>
<organism evidence="2 3">
    <name type="scientific">Potamilus streckersoni</name>
    <dbReference type="NCBI Taxonomy" id="2493646"/>
    <lineage>
        <taxon>Eukaryota</taxon>
        <taxon>Metazoa</taxon>
        <taxon>Spiralia</taxon>
        <taxon>Lophotrochozoa</taxon>
        <taxon>Mollusca</taxon>
        <taxon>Bivalvia</taxon>
        <taxon>Autobranchia</taxon>
        <taxon>Heteroconchia</taxon>
        <taxon>Palaeoheterodonta</taxon>
        <taxon>Unionida</taxon>
        <taxon>Unionoidea</taxon>
        <taxon>Unionidae</taxon>
        <taxon>Ambleminae</taxon>
        <taxon>Lampsilini</taxon>
        <taxon>Potamilus</taxon>
    </lineage>
</organism>
<keyword evidence="1" id="KW-0812">Transmembrane</keyword>
<reference evidence="2" key="1">
    <citation type="journal article" date="2021" name="Genome Biol. Evol.">
        <title>A High-Quality Reference Genome for a Parasitic Bivalve with Doubly Uniparental Inheritance (Bivalvia: Unionida).</title>
        <authorList>
            <person name="Smith C.H."/>
        </authorList>
    </citation>
    <scope>NUCLEOTIDE SEQUENCE</scope>
    <source>
        <strain evidence="2">CHS0354</strain>
    </source>
</reference>